<dbReference type="SUPFAM" id="SSF100950">
    <property type="entry name" value="NagB/RpiA/CoA transferase-like"/>
    <property type="match status" value="1"/>
</dbReference>
<dbReference type="InterPro" id="IPR037171">
    <property type="entry name" value="NagB/RpiA_transferase-like"/>
</dbReference>
<organism evidence="1 2">
    <name type="scientific">Amycolatopsis pithecellobii</name>
    <dbReference type="NCBI Taxonomy" id="664692"/>
    <lineage>
        <taxon>Bacteria</taxon>
        <taxon>Bacillati</taxon>
        <taxon>Actinomycetota</taxon>
        <taxon>Actinomycetes</taxon>
        <taxon>Pseudonocardiales</taxon>
        <taxon>Pseudonocardiaceae</taxon>
        <taxon>Amycolatopsis</taxon>
    </lineage>
</organism>
<dbReference type="SMART" id="SM00882">
    <property type="entry name" value="CoA_trans"/>
    <property type="match status" value="1"/>
</dbReference>
<dbReference type="AlphaFoldDB" id="A0A6N7Z0V2"/>
<accession>A0A6N7Z0V2</accession>
<dbReference type="InterPro" id="IPR004165">
    <property type="entry name" value="CoA_trans_fam_I"/>
</dbReference>
<sequence length="313" mass="34453">MRRSSRCSKSPMPEPVALLGLDELVAEHVQDGQQLFVGGFAFSDPIALAHEIVRQERRDLEILKTSGGLLVDMLVGAGCVRRLLFCHVWNSVGPQPAHAFRRAVEEGVPHPVEVDELSYGSFAMGLAAGAWGLPFLPTTPMSGAGHFEVRRTWPDKLGTVPSPFGGEPVTVVKAIRPRLGIFHVQRIDRYGNAQMFGPTAEIRMAIAACDRVFVIAEEIVEPEVIRSRPELTVAPGFLVEAAVVEPWSAHPTDCSGYYVRDLDHHDLYGAATRTPEGFDAYLREWVYGTGSHKGYRDRLGEETRAALTLRGAW</sequence>
<dbReference type="OrthoDB" id="3742129at2"/>
<comment type="caution">
    <text evidence="1">The sequence shown here is derived from an EMBL/GenBank/DDBJ whole genome shotgun (WGS) entry which is preliminary data.</text>
</comment>
<name>A0A6N7Z0V2_9PSEU</name>
<proteinExistence type="predicted"/>
<gene>
    <name evidence="1" type="ORF">GKO32_10230</name>
</gene>
<keyword evidence="2" id="KW-1185">Reference proteome</keyword>
<evidence type="ECO:0000313" key="1">
    <source>
        <dbReference type="EMBL" id="MTD54349.1"/>
    </source>
</evidence>
<reference evidence="1 2" key="1">
    <citation type="submission" date="2019-11" db="EMBL/GenBank/DDBJ databases">
        <title>Draft genome of Amycolatopsis RM579.</title>
        <authorList>
            <person name="Duangmal K."/>
            <person name="Mingma R."/>
        </authorList>
    </citation>
    <scope>NUCLEOTIDE SEQUENCE [LARGE SCALE GENOMIC DNA]</scope>
    <source>
        <strain evidence="1 2">RM579</strain>
    </source>
</reference>
<dbReference type="GO" id="GO:0008410">
    <property type="term" value="F:CoA-transferase activity"/>
    <property type="evidence" value="ECO:0007669"/>
    <property type="project" value="InterPro"/>
</dbReference>
<evidence type="ECO:0008006" key="3">
    <source>
        <dbReference type="Google" id="ProtNLM"/>
    </source>
</evidence>
<dbReference type="Pfam" id="PF01144">
    <property type="entry name" value="CoA_trans"/>
    <property type="match status" value="1"/>
</dbReference>
<evidence type="ECO:0000313" key="2">
    <source>
        <dbReference type="Proteomes" id="UP000440096"/>
    </source>
</evidence>
<dbReference type="Gene3D" id="3.30.30.40">
    <property type="match status" value="1"/>
</dbReference>
<dbReference type="Proteomes" id="UP000440096">
    <property type="component" value="Unassembled WGS sequence"/>
</dbReference>
<dbReference type="EMBL" id="WMBA01000011">
    <property type="protein sequence ID" value="MTD54349.1"/>
    <property type="molecule type" value="Genomic_DNA"/>
</dbReference>
<protein>
    <recommendedName>
        <fullName evidence="3">CoA transferase subunit A</fullName>
    </recommendedName>
</protein>
<dbReference type="Gene3D" id="3.40.1080.10">
    <property type="entry name" value="Glutaconate Coenzyme A-transferase"/>
    <property type="match status" value="1"/>
</dbReference>